<dbReference type="PROSITE" id="PS00675">
    <property type="entry name" value="SIGMA54_INTERACT_1"/>
    <property type="match status" value="1"/>
</dbReference>
<dbReference type="GO" id="GO:0003677">
    <property type="term" value="F:DNA binding"/>
    <property type="evidence" value="ECO:0007669"/>
    <property type="project" value="InterPro"/>
</dbReference>
<dbReference type="GO" id="GO:0003899">
    <property type="term" value="F:DNA-directed RNA polymerase activity"/>
    <property type="evidence" value="ECO:0007669"/>
    <property type="project" value="InterPro"/>
</dbReference>
<evidence type="ECO:0000313" key="6">
    <source>
        <dbReference type="Proteomes" id="UP000515243"/>
    </source>
</evidence>
<dbReference type="PANTHER" id="PTHR30313:SF2">
    <property type="entry name" value="DNA PRIMASE"/>
    <property type="match status" value="1"/>
</dbReference>
<proteinExistence type="predicted"/>
<dbReference type="GO" id="GO:0005737">
    <property type="term" value="C:cytoplasm"/>
    <property type="evidence" value="ECO:0007669"/>
    <property type="project" value="TreeGrafter"/>
</dbReference>
<dbReference type="GO" id="GO:0006269">
    <property type="term" value="P:DNA replication, synthesis of primer"/>
    <property type="evidence" value="ECO:0007669"/>
    <property type="project" value="TreeGrafter"/>
</dbReference>
<reference evidence="5 6" key="1">
    <citation type="submission" date="2019-05" db="EMBL/GenBank/DDBJ databases">
        <authorList>
            <person name="Schori C."/>
            <person name="Ahrens C."/>
        </authorList>
    </citation>
    <scope>NUCLEOTIDE SEQUENCE [LARGE SCALE GENOMIC DNA]</scope>
    <source>
        <strain evidence="5 6">DSM 10702</strain>
    </source>
</reference>
<dbReference type="InterPro" id="IPR025662">
    <property type="entry name" value="Sigma_54_int_dom_ATP-bd_1"/>
</dbReference>
<dbReference type="CDD" id="cd00188">
    <property type="entry name" value="TOPRIM"/>
    <property type="match status" value="1"/>
</dbReference>
<evidence type="ECO:0000259" key="4">
    <source>
        <dbReference type="SMART" id="SM00400"/>
    </source>
</evidence>
<gene>
    <name evidence="5" type="ORF">FF104_04330</name>
</gene>
<dbReference type="EMBL" id="CP040626">
    <property type="protein sequence ID" value="QMW90201.1"/>
    <property type="molecule type" value="Genomic_DNA"/>
</dbReference>
<organism evidence="5 6">
    <name type="scientific">Clostridium butyricum</name>
    <dbReference type="NCBI Taxonomy" id="1492"/>
    <lineage>
        <taxon>Bacteria</taxon>
        <taxon>Bacillati</taxon>
        <taxon>Bacillota</taxon>
        <taxon>Clostridia</taxon>
        <taxon>Eubacteriales</taxon>
        <taxon>Clostridiaceae</taxon>
        <taxon>Clostridium</taxon>
    </lineage>
</organism>
<dbReference type="Pfam" id="PF01807">
    <property type="entry name" value="Zn_ribbon_DnaG"/>
    <property type="match status" value="1"/>
</dbReference>
<evidence type="ECO:0000256" key="3">
    <source>
        <dbReference type="ARBA" id="ARBA00022833"/>
    </source>
</evidence>
<protein>
    <submittedName>
        <fullName evidence="5">DNA primase</fullName>
    </submittedName>
</protein>
<dbReference type="InterPro" id="IPR036977">
    <property type="entry name" value="DNA_primase_Znf_CHC2"/>
</dbReference>
<evidence type="ECO:0000256" key="1">
    <source>
        <dbReference type="ARBA" id="ARBA00022723"/>
    </source>
</evidence>
<accession>A0AAP9REN4</accession>
<keyword evidence="3" id="KW-0862">Zinc</keyword>
<dbReference type="InterPro" id="IPR002694">
    <property type="entry name" value="Znf_CHC2"/>
</dbReference>
<dbReference type="InterPro" id="IPR027417">
    <property type="entry name" value="P-loop_NTPase"/>
</dbReference>
<dbReference type="SUPFAM" id="SSF57783">
    <property type="entry name" value="Zinc beta-ribbon"/>
    <property type="match status" value="1"/>
</dbReference>
<dbReference type="AlphaFoldDB" id="A0AAP9REN4"/>
<dbReference type="Gene3D" id="3.90.580.10">
    <property type="entry name" value="Zinc finger, CHC2-type domain"/>
    <property type="match status" value="1"/>
</dbReference>
<keyword evidence="1" id="KW-0479">Metal-binding</keyword>
<dbReference type="Gene3D" id="3.40.50.300">
    <property type="entry name" value="P-loop containing nucleotide triphosphate hydrolases"/>
    <property type="match status" value="1"/>
</dbReference>
<name>A0AAP9REN4_CLOBU</name>
<evidence type="ECO:0000313" key="5">
    <source>
        <dbReference type="EMBL" id="QMW90201.1"/>
    </source>
</evidence>
<feature type="domain" description="Zinc finger CHC2-type" evidence="4">
    <location>
        <begin position="26"/>
        <end position="83"/>
    </location>
</feature>
<dbReference type="Proteomes" id="UP000515243">
    <property type="component" value="Chromosome 1"/>
</dbReference>
<dbReference type="GeneID" id="92943359"/>
<dbReference type="InterPro" id="IPR050219">
    <property type="entry name" value="DnaG_primase"/>
</dbReference>
<dbReference type="SMART" id="SM00400">
    <property type="entry name" value="ZnF_CHCC"/>
    <property type="match status" value="1"/>
</dbReference>
<sequence>MKELNDIDLKQLIEDETGYKFNREGYVNCCFHNEKTPSMSVKFFPNANKQRYKCWGCECQGDAIDFIVNYKNMDYNEARKYLDLEVEKNPTEDFEETIRQFVRNQVARGNKQGYKPLGIFTFVDENNKPIYSKVKFLKPDGKKETPYYHIEEGQVIRNRSHEEVPYNYYNLLQGIANNKIVVIVEGEKDVNTLRQMLPKNQYVVTSLKDFKAYDKIKSEFMKVYVIGDTGKAGLKYVDNIKYNFLNTCKSFKIINLKGIQALGDNKDVTDWLEAGYTKEDLLNCFDRSLDLKDKNQLQQDKNGIYYLKYIKSKEDYDREYLTNFNVLEASKVNKIDAEVQGIRVKLQSCIDGKIVEKIGGSKIFDDIRAFRNFLGMDFSFTGKNTNEVVKLKDWINKYFALDNKEIYQGAKFLPVDDKFELITATGTLKADSKDYSIIADQTKIDMMDIPEITTEELQELMQNLFGFCEYSKAISIIGSVISFLEVGQNIAANEKLHHLLIVGESGSGKSTILERVVAPLLNYPVEEKKAISTTTFATQKILSTGNYPVLFDEFKPSMMDQRKIQKLSDMLRNAYDRTTINRGDKSFEIKDFKLTRPIVIAGEESYPNSEKALVTRSCIVYISKHERSEENTESMVWLMEHEELLKKLGKSLILQALKLPLEEYKSLRYELRQVFKNLKDRPQNTAINIATGIELLNKVLIKADLKPIGNYYSSIEANIRDEVLDNGEDAYSEVEKMLIMYNNMIQNNNHFVDDDAVQFAKDGKDFGKLFIRTQLMIDAIFKYCNEVKEIDTKTLLTSRDFKKQAKKAGYIKGVNTKQLRIGAYQTYSGKNAWFDEYDKDLLKKLRIDSIVDCDDWEDAVSFAEGQF</sequence>
<evidence type="ECO:0000256" key="2">
    <source>
        <dbReference type="ARBA" id="ARBA00022771"/>
    </source>
</evidence>
<dbReference type="RefSeq" id="WP_035761316.1">
    <property type="nucleotide sequence ID" value="NZ_AP019716.1"/>
</dbReference>
<dbReference type="GO" id="GO:0008270">
    <property type="term" value="F:zinc ion binding"/>
    <property type="evidence" value="ECO:0007669"/>
    <property type="project" value="UniProtKB-KW"/>
</dbReference>
<dbReference type="SUPFAM" id="SSF52540">
    <property type="entry name" value="P-loop containing nucleoside triphosphate hydrolases"/>
    <property type="match status" value="2"/>
</dbReference>
<dbReference type="Gene3D" id="3.40.1360.10">
    <property type="match status" value="1"/>
</dbReference>
<dbReference type="PANTHER" id="PTHR30313">
    <property type="entry name" value="DNA PRIMASE"/>
    <property type="match status" value="1"/>
</dbReference>
<keyword evidence="2" id="KW-0863">Zinc-finger</keyword>